<dbReference type="RefSeq" id="YP_010671952.1">
    <property type="nucleotide sequence ID" value="NC_070973.1"/>
</dbReference>
<organism evidence="1 2">
    <name type="scientific">Cronobacter phage A24</name>
    <dbReference type="NCBI Taxonomy" id="2795745"/>
    <lineage>
        <taxon>Viruses</taxon>
        <taxon>Duplodnaviria</taxon>
        <taxon>Heunggongvirae</taxon>
        <taxon>Uroviricota</taxon>
        <taxon>Caudoviricetes</taxon>
        <taxon>Grimontviridae</taxon>
        <taxon>Crifsvirus</taxon>
        <taxon>Crifsvirus A24</taxon>
    </lineage>
</organism>
<dbReference type="Proteomes" id="UP000595896">
    <property type="component" value="Segment"/>
</dbReference>
<dbReference type="KEGG" id="vg:77948214"/>
<name>A0A7T5QXV2_9CAUD</name>
<proteinExistence type="predicted"/>
<accession>A0A7T5QXV2</accession>
<sequence length="292" mass="33719">MVWAVVENHKGNREDFRKPCFGFMSYIHQWYETDEWDDDEDDWEYEYLEGFEPAELKYMRFYPEIGRNLSSEESQKEWYEKYMPAVLEAMLCLPQYYKGVQHNNEDGEEEEFVWDLEDANMQTTIIGAMMLRNILQYSSMRAVFRICIDAGVSPVISFIMGNMYSRNYSTFGATAGQYLSNPVHHGDESIFSDDVRVHDLKTFVEGGLGFIYQGVWGDTENGYGRYGEYDGDSAPTFARCGRSGVITDTLLTTDNYGDSPLIRTFESEVCTSHRFSDDEILELASKIAEAIK</sequence>
<evidence type="ECO:0000313" key="1">
    <source>
        <dbReference type="EMBL" id="QQG33704.1"/>
    </source>
</evidence>
<evidence type="ECO:0000313" key="2">
    <source>
        <dbReference type="Proteomes" id="UP000595896"/>
    </source>
</evidence>
<protein>
    <submittedName>
        <fullName evidence="1">Uncharacterized protein</fullName>
    </submittedName>
</protein>
<keyword evidence="2" id="KW-1185">Reference proteome</keyword>
<dbReference type="GeneID" id="77948214"/>
<dbReference type="EMBL" id="MW343794">
    <property type="protein sequence ID" value="QQG33704.1"/>
    <property type="molecule type" value="Genomic_DNA"/>
</dbReference>
<reference evidence="1 2" key="1">
    <citation type="submission" date="2020-12" db="EMBL/GenBank/DDBJ databases">
        <authorList>
            <person name="Luo D."/>
            <person name="Li C."/>
            <person name="Zeng H."/>
        </authorList>
    </citation>
    <scope>NUCLEOTIDE SEQUENCE [LARGE SCALE GENOMIC DNA]</scope>
</reference>